<dbReference type="InterPro" id="IPR036259">
    <property type="entry name" value="MFS_trans_sf"/>
</dbReference>
<reference evidence="6 7" key="1">
    <citation type="journal article" date="2016" name="Nat. Commun.">
        <title>Thousands of microbial genomes shed light on interconnected biogeochemical processes in an aquifer system.</title>
        <authorList>
            <person name="Anantharaman K."/>
            <person name="Brown C.T."/>
            <person name="Hug L.A."/>
            <person name="Sharon I."/>
            <person name="Castelle C.J."/>
            <person name="Probst A.J."/>
            <person name="Thomas B.C."/>
            <person name="Singh A."/>
            <person name="Wilkins M.J."/>
            <person name="Karaoz U."/>
            <person name="Brodie E.L."/>
            <person name="Williams K.H."/>
            <person name="Hubbard S.S."/>
            <person name="Banfield J.F."/>
        </authorList>
    </citation>
    <scope>NUCLEOTIDE SEQUENCE [LARGE SCALE GENOMIC DNA]</scope>
</reference>
<feature type="transmembrane region" description="Helical" evidence="4">
    <location>
        <begin position="356"/>
        <end position="385"/>
    </location>
</feature>
<accession>A0A1G1YHU5</accession>
<dbReference type="Gene3D" id="1.20.1250.20">
    <property type="entry name" value="MFS general substrate transporter like domains"/>
    <property type="match status" value="2"/>
</dbReference>
<evidence type="ECO:0000256" key="3">
    <source>
        <dbReference type="ARBA" id="ARBA00023136"/>
    </source>
</evidence>
<evidence type="ECO:0000313" key="7">
    <source>
        <dbReference type="Proteomes" id="UP000177376"/>
    </source>
</evidence>
<dbReference type="InterPro" id="IPR052528">
    <property type="entry name" value="Sugar_transport-like"/>
</dbReference>
<evidence type="ECO:0000256" key="4">
    <source>
        <dbReference type="SAM" id="Phobius"/>
    </source>
</evidence>
<dbReference type="Pfam" id="PF07690">
    <property type="entry name" value="MFS_1"/>
    <property type="match status" value="1"/>
</dbReference>
<dbReference type="InterPro" id="IPR020846">
    <property type="entry name" value="MFS_dom"/>
</dbReference>
<dbReference type="PANTHER" id="PTHR23526">
    <property type="entry name" value="INTEGRAL MEMBRANE TRANSPORT PROTEIN-RELATED"/>
    <property type="match status" value="1"/>
</dbReference>
<feature type="transmembrane region" description="Helical" evidence="4">
    <location>
        <begin position="219"/>
        <end position="241"/>
    </location>
</feature>
<keyword evidence="3 4" id="KW-0472">Membrane</keyword>
<evidence type="ECO:0000256" key="2">
    <source>
        <dbReference type="ARBA" id="ARBA00022989"/>
    </source>
</evidence>
<feature type="transmembrane region" description="Helical" evidence="4">
    <location>
        <begin position="175"/>
        <end position="198"/>
    </location>
</feature>
<name>A0A1G1YHU5_9BACT</name>
<evidence type="ECO:0000259" key="5">
    <source>
        <dbReference type="PROSITE" id="PS50850"/>
    </source>
</evidence>
<sequence length="388" mass="44069">MFKIFEELQLKAKLSSSLTALYSSILIDEIGSGLIGLFMPIFLWEKFGRLDLVLLYYLIIHAIYSVSVIGGAMLMSKLGQKMSMILSVPFKVIFYLALYYLSLNYSLLTFTILMTVAIEIQMMLFWIPYHTDFACFTNKKNRGRVIGFLSSFSGLVAVFVPLLSAWIIVNYGFNILFLVVIILTVASIGPLFLVQSTYEKFSFSFRESWRQFFKRRHRRLIISYFASGLENMIGGLIWPVFIFQMLGGDFLKVGVLSSVIILATIIIRLLMGSYTDRFDKYKLLKWGSGLYALGWIFKALVATGWQIFIAATYHNFAAIAMQTPFSALTYEKAADSGHYVDELTVLREMALNLGRVFGVILLLIFINLVGLQWTFILAAIASLFINII</sequence>
<proteinExistence type="predicted"/>
<feature type="transmembrane region" description="Helical" evidence="4">
    <location>
        <begin position="107"/>
        <end position="127"/>
    </location>
</feature>
<feature type="transmembrane region" description="Helical" evidence="4">
    <location>
        <begin position="148"/>
        <end position="169"/>
    </location>
</feature>
<dbReference type="SUPFAM" id="SSF103473">
    <property type="entry name" value="MFS general substrate transporter"/>
    <property type="match status" value="1"/>
</dbReference>
<feature type="transmembrane region" description="Helical" evidence="4">
    <location>
        <begin position="253"/>
        <end position="271"/>
    </location>
</feature>
<organism evidence="6 7">
    <name type="scientific">Candidatus Buchananbacteria bacterium RIFCSPLOWO2_01_FULL_39_33</name>
    <dbReference type="NCBI Taxonomy" id="1797543"/>
    <lineage>
        <taxon>Bacteria</taxon>
        <taxon>Candidatus Buchananiibacteriota</taxon>
    </lineage>
</organism>
<dbReference type="EMBL" id="MHIM01000030">
    <property type="protein sequence ID" value="OGY51841.1"/>
    <property type="molecule type" value="Genomic_DNA"/>
</dbReference>
<keyword evidence="1 4" id="KW-0812">Transmembrane</keyword>
<dbReference type="InterPro" id="IPR011701">
    <property type="entry name" value="MFS"/>
</dbReference>
<dbReference type="GO" id="GO:0022857">
    <property type="term" value="F:transmembrane transporter activity"/>
    <property type="evidence" value="ECO:0007669"/>
    <property type="project" value="InterPro"/>
</dbReference>
<dbReference type="AlphaFoldDB" id="A0A1G1YHU5"/>
<gene>
    <name evidence="6" type="ORF">A3A02_03635</name>
</gene>
<feature type="transmembrane region" description="Helical" evidence="4">
    <location>
        <begin position="20"/>
        <end position="42"/>
    </location>
</feature>
<feature type="transmembrane region" description="Helical" evidence="4">
    <location>
        <begin position="54"/>
        <end position="75"/>
    </location>
</feature>
<feature type="transmembrane region" description="Helical" evidence="4">
    <location>
        <begin position="292"/>
        <end position="313"/>
    </location>
</feature>
<feature type="domain" description="Major facilitator superfamily (MFS) profile" evidence="5">
    <location>
        <begin position="216"/>
        <end position="388"/>
    </location>
</feature>
<evidence type="ECO:0000313" key="6">
    <source>
        <dbReference type="EMBL" id="OGY51841.1"/>
    </source>
</evidence>
<comment type="caution">
    <text evidence="6">The sequence shown here is derived from an EMBL/GenBank/DDBJ whole genome shotgun (WGS) entry which is preliminary data.</text>
</comment>
<dbReference type="PANTHER" id="PTHR23526:SF2">
    <property type="entry name" value="MAJOR FACILITATOR SUPERFAMILY (MFS) PROFILE DOMAIN-CONTAINING PROTEIN"/>
    <property type="match status" value="1"/>
</dbReference>
<keyword evidence="2 4" id="KW-1133">Transmembrane helix</keyword>
<evidence type="ECO:0000256" key="1">
    <source>
        <dbReference type="ARBA" id="ARBA00022692"/>
    </source>
</evidence>
<dbReference type="Proteomes" id="UP000177376">
    <property type="component" value="Unassembled WGS sequence"/>
</dbReference>
<protein>
    <recommendedName>
        <fullName evidence="5">Major facilitator superfamily (MFS) profile domain-containing protein</fullName>
    </recommendedName>
</protein>
<dbReference type="PROSITE" id="PS50850">
    <property type="entry name" value="MFS"/>
    <property type="match status" value="1"/>
</dbReference>
<feature type="transmembrane region" description="Helical" evidence="4">
    <location>
        <begin position="82"/>
        <end position="101"/>
    </location>
</feature>